<evidence type="ECO:0000256" key="1">
    <source>
        <dbReference type="ARBA" id="ARBA00004123"/>
    </source>
</evidence>
<dbReference type="EMBL" id="GDAI01000299">
    <property type="protein sequence ID" value="JAI17304.1"/>
    <property type="molecule type" value="mRNA"/>
</dbReference>
<evidence type="ECO:0000256" key="4">
    <source>
        <dbReference type="ARBA" id="ARBA00023125"/>
    </source>
</evidence>
<dbReference type="AlphaFoldDB" id="A0A0K8TSG2"/>
<evidence type="ECO:0000313" key="8">
    <source>
        <dbReference type="EMBL" id="JAI17304.1"/>
    </source>
</evidence>
<dbReference type="Gene3D" id="2.40.50.140">
    <property type="entry name" value="Nucleic acid-binding proteins"/>
    <property type="match status" value="1"/>
</dbReference>
<organism evidence="8">
    <name type="scientific">Tabanus bromius</name>
    <name type="common">Band-eyed brown horse fly</name>
    <dbReference type="NCBI Taxonomy" id="304241"/>
    <lineage>
        <taxon>Eukaryota</taxon>
        <taxon>Metazoa</taxon>
        <taxon>Ecdysozoa</taxon>
        <taxon>Arthropoda</taxon>
        <taxon>Hexapoda</taxon>
        <taxon>Insecta</taxon>
        <taxon>Pterygota</taxon>
        <taxon>Neoptera</taxon>
        <taxon>Endopterygota</taxon>
        <taxon>Diptera</taxon>
        <taxon>Brachycera</taxon>
        <taxon>Tabanomorpha</taxon>
        <taxon>Tabanoidea</taxon>
        <taxon>Tabanidae</taxon>
        <taxon>Tabanus</taxon>
    </lineage>
</organism>
<feature type="compositionally biased region" description="Polar residues" evidence="6">
    <location>
        <begin position="1"/>
        <end position="15"/>
    </location>
</feature>
<dbReference type="GO" id="GO:0000724">
    <property type="term" value="P:double-strand break repair via homologous recombination"/>
    <property type="evidence" value="ECO:0007669"/>
    <property type="project" value="TreeGrafter"/>
</dbReference>
<protein>
    <submittedName>
        <fullName evidence="8">Putative single-stranded dna-binding replication protein a rpa medium 30 kd subunit</fullName>
    </submittedName>
</protein>
<sequence length="244" mass="27119">MNDTFGGNPFNTTTDGAGAQSEQKAEGVVPVLIKQILQSSEGNFQMWGMAFGIIQTVSIVRNVDSSATKITYLLEDHTGQIDAHYWLEEGDTQKAPDVMVNCYARVYGTVRQLGGKKTMMIFKMIPVASLNEVTTHLLEVLNARYKAEEYSKKGNSGLNDFSHAGVPTSFHMQTDDNHGLEGKQLVVFQAIKNHGSEEGISRMELQRKFSHIASHELQNILDYMTQEGHIYTSIDAEHFLSTDA</sequence>
<evidence type="ECO:0000259" key="7">
    <source>
        <dbReference type="Pfam" id="PF08784"/>
    </source>
</evidence>
<dbReference type="CDD" id="cd04478">
    <property type="entry name" value="RPA2_DBD_D"/>
    <property type="match status" value="1"/>
</dbReference>
<dbReference type="PANTHER" id="PTHR13989:SF16">
    <property type="entry name" value="REPLICATION PROTEIN A2"/>
    <property type="match status" value="1"/>
</dbReference>
<comment type="similarity">
    <text evidence="2">Belongs to the replication factor A protein 2 family.</text>
</comment>
<evidence type="ECO:0000256" key="2">
    <source>
        <dbReference type="ARBA" id="ARBA00007815"/>
    </source>
</evidence>
<dbReference type="GO" id="GO:0035861">
    <property type="term" value="C:site of double-strand break"/>
    <property type="evidence" value="ECO:0007669"/>
    <property type="project" value="TreeGrafter"/>
</dbReference>
<dbReference type="SUPFAM" id="SSF46785">
    <property type="entry name" value="Winged helix' DNA-binding domain"/>
    <property type="match status" value="1"/>
</dbReference>
<evidence type="ECO:0000256" key="6">
    <source>
        <dbReference type="SAM" id="MobiDB-lite"/>
    </source>
</evidence>
<evidence type="ECO:0000256" key="3">
    <source>
        <dbReference type="ARBA" id="ARBA00022705"/>
    </source>
</evidence>
<comment type="subcellular location">
    <subcellularLocation>
        <location evidence="1">Nucleus</location>
    </subcellularLocation>
</comment>
<evidence type="ECO:0000256" key="5">
    <source>
        <dbReference type="ARBA" id="ARBA00023242"/>
    </source>
</evidence>
<dbReference type="InterPro" id="IPR040260">
    <property type="entry name" value="RFA2-like"/>
</dbReference>
<accession>A0A0K8TSG2</accession>
<proteinExistence type="evidence at transcript level"/>
<dbReference type="InterPro" id="IPR014646">
    <property type="entry name" value="Rfa2/RPA32"/>
</dbReference>
<dbReference type="InterPro" id="IPR036388">
    <property type="entry name" value="WH-like_DNA-bd_sf"/>
</dbReference>
<keyword evidence="4 8" id="KW-0238">DNA-binding</keyword>
<keyword evidence="3" id="KW-0235">DNA replication</keyword>
<name>A0A0K8TSG2_TABBR</name>
<dbReference type="SUPFAM" id="SSF50249">
    <property type="entry name" value="Nucleic acid-binding proteins"/>
    <property type="match status" value="1"/>
</dbReference>
<reference evidence="8" key="1">
    <citation type="journal article" date="2015" name="Insect Biochem. Mol. Biol.">
        <title>An insight into the sialome of the horse fly, Tabanus bromius.</title>
        <authorList>
            <person name="Ribeiro J.M."/>
            <person name="Kazimirova M."/>
            <person name="Takac P."/>
            <person name="Andersen J.F."/>
            <person name="Francischetti I.M."/>
        </authorList>
    </citation>
    <scope>NUCLEOTIDE SEQUENCE</scope>
</reference>
<dbReference type="GO" id="GO:0006289">
    <property type="term" value="P:nucleotide-excision repair"/>
    <property type="evidence" value="ECO:0007669"/>
    <property type="project" value="TreeGrafter"/>
</dbReference>
<feature type="domain" description="Replication protein A C-terminal" evidence="7">
    <location>
        <begin position="171"/>
        <end position="236"/>
    </location>
</feature>
<dbReference type="GO" id="GO:0000781">
    <property type="term" value="C:chromosome, telomeric region"/>
    <property type="evidence" value="ECO:0007669"/>
    <property type="project" value="TreeGrafter"/>
</dbReference>
<dbReference type="Pfam" id="PF08784">
    <property type="entry name" value="RPA_C"/>
    <property type="match status" value="1"/>
</dbReference>
<dbReference type="PIRSF" id="PIRSF036949">
    <property type="entry name" value="RPA32"/>
    <property type="match status" value="1"/>
</dbReference>
<dbReference type="InterPro" id="IPR014892">
    <property type="entry name" value="RPA_C"/>
</dbReference>
<dbReference type="Gene3D" id="1.10.10.10">
    <property type="entry name" value="Winged helix-like DNA-binding domain superfamily/Winged helix DNA-binding domain"/>
    <property type="match status" value="1"/>
</dbReference>
<dbReference type="GO" id="GO:0005662">
    <property type="term" value="C:DNA replication factor A complex"/>
    <property type="evidence" value="ECO:0007669"/>
    <property type="project" value="TreeGrafter"/>
</dbReference>
<dbReference type="GO" id="GO:0006260">
    <property type="term" value="P:DNA replication"/>
    <property type="evidence" value="ECO:0007669"/>
    <property type="project" value="UniProtKB-KW"/>
</dbReference>
<keyword evidence="5" id="KW-0539">Nucleus</keyword>
<dbReference type="GO" id="GO:0003697">
    <property type="term" value="F:single-stranded DNA binding"/>
    <property type="evidence" value="ECO:0007669"/>
    <property type="project" value="TreeGrafter"/>
</dbReference>
<feature type="region of interest" description="Disordered" evidence="6">
    <location>
        <begin position="1"/>
        <end position="22"/>
    </location>
</feature>
<dbReference type="FunFam" id="2.40.50.140:FF:000317">
    <property type="entry name" value="Replication protein A2"/>
    <property type="match status" value="1"/>
</dbReference>
<dbReference type="InterPro" id="IPR036390">
    <property type="entry name" value="WH_DNA-bd_sf"/>
</dbReference>
<dbReference type="PANTHER" id="PTHR13989">
    <property type="entry name" value="REPLICATION PROTEIN A-RELATED"/>
    <property type="match status" value="1"/>
</dbReference>
<dbReference type="InterPro" id="IPR012340">
    <property type="entry name" value="NA-bd_OB-fold"/>
</dbReference>
<dbReference type="FunFam" id="1.10.10.10:FF:000168">
    <property type="entry name" value="Replication protein A 32 kDa subunit"/>
    <property type="match status" value="1"/>
</dbReference>